<feature type="region of interest" description="Disordered" evidence="8">
    <location>
        <begin position="952"/>
        <end position="978"/>
    </location>
</feature>
<dbReference type="PROSITE" id="PS00972">
    <property type="entry name" value="USP_1"/>
    <property type="match status" value="1"/>
</dbReference>
<evidence type="ECO:0000259" key="9">
    <source>
        <dbReference type="PROSITE" id="PS50235"/>
    </source>
</evidence>
<comment type="caution">
    <text evidence="10">The sequence shown here is derived from an EMBL/GenBank/DDBJ whole genome shotgun (WGS) entry which is preliminary data.</text>
</comment>
<dbReference type="GO" id="GO:0004843">
    <property type="term" value="F:cysteine-type deubiquitinase activity"/>
    <property type="evidence" value="ECO:0007669"/>
    <property type="project" value="UniProtKB-EC"/>
</dbReference>
<feature type="region of interest" description="Disordered" evidence="8">
    <location>
        <begin position="798"/>
        <end position="824"/>
    </location>
</feature>
<feature type="compositionally biased region" description="Polar residues" evidence="8">
    <location>
        <begin position="589"/>
        <end position="598"/>
    </location>
</feature>
<protein>
    <recommendedName>
        <fullName evidence="3">ubiquitinyl hydrolase 1</fullName>
        <ecNumber evidence="3">3.4.19.12</ecNumber>
    </recommendedName>
</protein>
<dbReference type="PANTHER" id="PTHR21646">
    <property type="entry name" value="UBIQUITIN CARBOXYL-TERMINAL HYDROLASE"/>
    <property type="match status" value="1"/>
</dbReference>
<accession>A0A8H6MB32</accession>
<comment type="catalytic activity">
    <reaction evidence="1">
        <text>Thiol-dependent hydrolysis of ester, thioester, amide, peptide and isopeptide bonds formed by the C-terminal Gly of ubiquitin (a 76-residue protein attached to proteins as an intracellular targeting signal).</text>
        <dbReference type="EC" id="3.4.19.12"/>
    </reaction>
</comment>
<proteinExistence type="inferred from homology"/>
<dbReference type="Proteomes" id="UP000521943">
    <property type="component" value="Unassembled WGS sequence"/>
</dbReference>
<evidence type="ECO:0000256" key="1">
    <source>
        <dbReference type="ARBA" id="ARBA00000707"/>
    </source>
</evidence>
<dbReference type="Gene3D" id="3.40.250.10">
    <property type="entry name" value="Rhodanese-like domain"/>
    <property type="match status" value="1"/>
</dbReference>
<keyword evidence="6 10" id="KW-0378">Hydrolase</keyword>
<evidence type="ECO:0000313" key="10">
    <source>
        <dbReference type="EMBL" id="KAF6761810.1"/>
    </source>
</evidence>
<dbReference type="EMBL" id="JACGCI010000009">
    <property type="protein sequence ID" value="KAF6761810.1"/>
    <property type="molecule type" value="Genomic_DNA"/>
</dbReference>
<evidence type="ECO:0000256" key="3">
    <source>
        <dbReference type="ARBA" id="ARBA00012759"/>
    </source>
</evidence>
<feature type="region of interest" description="Disordered" evidence="8">
    <location>
        <begin position="865"/>
        <end position="889"/>
    </location>
</feature>
<dbReference type="SUPFAM" id="SSF52821">
    <property type="entry name" value="Rhodanese/Cell cycle control phosphatase"/>
    <property type="match status" value="1"/>
</dbReference>
<dbReference type="InterPro" id="IPR018200">
    <property type="entry name" value="USP_CS"/>
</dbReference>
<dbReference type="AlphaFoldDB" id="A0A8H6MB32"/>
<dbReference type="PANTHER" id="PTHR21646:SF95">
    <property type="entry name" value="UBIQUITIN CARBOXYL-TERMINAL HYDROLASE 4-RELATED"/>
    <property type="match status" value="1"/>
</dbReference>
<feature type="compositionally biased region" description="Low complexity" evidence="8">
    <location>
        <begin position="443"/>
        <end position="462"/>
    </location>
</feature>
<feature type="compositionally biased region" description="Polar residues" evidence="8">
    <location>
        <begin position="526"/>
        <end position="565"/>
    </location>
</feature>
<keyword evidence="5" id="KW-0833">Ubl conjugation pathway</keyword>
<feature type="region of interest" description="Disordered" evidence="8">
    <location>
        <begin position="422"/>
        <end position="616"/>
    </location>
</feature>
<evidence type="ECO:0000256" key="8">
    <source>
        <dbReference type="SAM" id="MobiDB-lite"/>
    </source>
</evidence>
<dbReference type="InterPro" id="IPR036873">
    <property type="entry name" value="Rhodanese-like_dom_sf"/>
</dbReference>
<dbReference type="CDD" id="cd02674">
    <property type="entry name" value="Peptidase_C19R"/>
    <property type="match status" value="1"/>
</dbReference>
<evidence type="ECO:0000313" key="11">
    <source>
        <dbReference type="Proteomes" id="UP000521943"/>
    </source>
</evidence>
<evidence type="ECO:0000256" key="5">
    <source>
        <dbReference type="ARBA" id="ARBA00022786"/>
    </source>
</evidence>
<evidence type="ECO:0000256" key="2">
    <source>
        <dbReference type="ARBA" id="ARBA00009085"/>
    </source>
</evidence>
<reference evidence="10 11" key="1">
    <citation type="submission" date="2020-07" db="EMBL/GenBank/DDBJ databases">
        <title>Comparative genomics of pyrophilous fungi reveals a link between fire events and developmental genes.</title>
        <authorList>
            <consortium name="DOE Joint Genome Institute"/>
            <person name="Steindorff A.S."/>
            <person name="Carver A."/>
            <person name="Calhoun S."/>
            <person name="Stillman K."/>
            <person name="Liu H."/>
            <person name="Lipzen A."/>
            <person name="Pangilinan J."/>
            <person name="Labutti K."/>
            <person name="Bruns T.D."/>
            <person name="Grigoriev I.V."/>
        </authorList>
    </citation>
    <scope>NUCLEOTIDE SEQUENCE [LARGE SCALE GENOMIC DNA]</scope>
    <source>
        <strain evidence="10 11">CBS 144469</strain>
    </source>
</reference>
<feature type="region of interest" description="Disordered" evidence="8">
    <location>
        <begin position="132"/>
        <end position="254"/>
    </location>
</feature>
<keyword evidence="4" id="KW-0645">Protease</keyword>
<feature type="compositionally biased region" description="Low complexity" evidence="8">
    <location>
        <begin position="195"/>
        <end position="212"/>
    </location>
</feature>
<dbReference type="InterPro" id="IPR001394">
    <property type="entry name" value="Peptidase_C19_UCH"/>
</dbReference>
<sequence length="1023" mass="111401">MPGVPLLHNNTGPTSPGNRLNDGMSIHEIKAKAQEQVTKQVRGASAMSLIKAARTQLSNAKEQEAKGDLKGALSCYVKTAQLLKLVSGSTEFKQDTKGVIRKEWEGFFLGEAQDLTARSAAVEEKLKVIEKSQAREMEDDGPNVKPGGSRFPSQVTKLPTPPMSPSRIATTNGNGSMPSAVPPTPVSPSPHTLISASSFGPPSPSSSPSSSPQLDLSGFSQAFPSIEELDESPSFSLPSAPTGIPSDPPKSVVNKALPANSFRDYAVQIERPSIRPGSPSRSKGSSNLSPKPPLPVKNTALPRELLGYIRDYNVLIIDADAVVCVEPTVLMRGGIDADQLENAMVIGPRAEASLFENRDKFDLVAVYDQSSTTFGGDYTPFSILVRIISERAIRKMLKRMPMMLVGGLDAWKQEFGGAELVRSDPSPDVAKAFSPPTSPNPNNPFTNGMLNSLTSGNSNSSTVDSHKVWTPTPRPRPAIPSNGILNDHRPTHSLDISGHSRSPADYSASDPNAIPSISRRPAMMRNSISVTRSKSDLPSSPLVSPQINGTASSGPITYPSFTHHISPTSSGSAAPAPPPLQYEMPSPPQASINPTSQLSRRRSDFVDQSQEAMSAMHSRVGQPIDYPELMSSAPVLRPPPAAASPALERHNNRQPPYQPVQYTPQGGPPKPPRINSDYPVTFWADVQIGTSGLKNLGNTCYMNAPIQCLSATVPFSRFFTDGRWKSAINFTNKLGSQGKLVQAFAKLLHEMWGGDLPYLTPNDFRRSICSLNSQYIGSDQHDSQEFLSFLLDGIHEDIQPSHGQRPSEHLTPEQEEELNRNGELGKRRNDSLIVDFFQGQFKSRIAMFDSAKRWSPHAPSNTSTTYNCFLDSPTPIPHSRSSKRSLEKDDAWDCPQCKTKRRASKTLSLARLPPILLIHLKRFEANGRFSDKVDTFVEYPMKSLDLTNYMPPPLPPGADKSELNGGLPMSPDDPRTQLPPYRSGHYTAYIASRGGWMLCDDSSVKQCDPKQVVVSILFPLLVR</sequence>
<dbReference type="SUPFAM" id="SSF54001">
    <property type="entry name" value="Cysteine proteinases"/>
    <property type="match status" value="1"/>
</dbReference>
<feature type="region of interest" description="Disordered" evidence="8">
    <location>
        <begin position="1"/>
        <end position="21"/>
    </location>
</feature>
<dbReference type="EC" id="3.4.19.12" evidence="3"/>
<dbReference type="OrthoDB" id="292964at2759"/>
<feature type="region of interest" description="Disordered" evidence="8">
    <location>
        <begin position="270"/>
        <end position="296"/>
    </location>
</feature>
<dbReference type="InterPro" id="IPR038765">
    <property type="entry name" value="Papain-like_cys_pep_sf"/>
</dbReference>
<feature type="domain" description="USP" evidence="9">
    <location>
        <begin position="691"/>
        <end position="1023"/>
    </location>
</feature>
<dbReference type="Gene3D" id="3.90.70.10">
    <property type="entry name" value="Cysteine proteinases"/>
    <property type="match status" value="1"/>
</dbReference>
<dbReference type="PROSITE" id="PS50235">
    <property type="entry name" value="USP_3"/>
    <property type="match status" value="1"/>
</dbReference>
<organism evidence="10 11">
    <name type="scientific">Ephemerocybe angulata</name>
    <dbReference type="NCBI Taxonomy" id="980116"/>
    <lineage>
        <taxon>Eukaryota</taxon>
        <taxon>Fungi</taxon>
        <taxon>Dikarya</taxon>
        <taxon>Basidiomycota</taxon>
        <taxon>Agaricomycotina</taxon>
        <taxon>Agaricomycetes</taxon>
        <taxon>Agaricomycetidae</taxon>
        <taxon>Agaricales</taxon>
        <taxon>Agaricineae</taxon>
        <taxon>Psathyrellaceae</taxon>
        <taxon>Ephemerocybe</taxon>
    </lineage>
</organism>
<gene>
    <name evidence="10" type="ORF">DFP72DRAFT_879701</name>
</gene>
<dbReference type="GO" id="GO:0016579">
    <property type="term" value="P:protein deubiquitination"/>
    <property type="evidence" value="ECO:0007669"/>
    <property type="project" value="InterPro"/>
</dbReference>
<name>A0A8H6MB32_9AGAR</name>
<dbReference type="InterPro" id="IPR050185">
    <property type="entry name" value="Ub_carboxyl-term_hydrolase"/>
</dbReference>
<feature type="compositionally biased region" description="Pro residues" evidence="8">
    <location>
        <begin position="575"/>
        <end position="588"/>
    </location>
</feature>
<evidence type="ECO:0000256" key="7">
    <source>
        <dbReference type="ARBA" id="ARBA00022807"/>
    </source>
</evidence>
<dbReference type="InterPro" id="IPR028889">
    <property type="entry name" value="USP"/>
</dbReference>
<keyword evidence="11" id="KW-1185">Reference proteome</keyword>
<evidence type="ECO:0000256" key="4">
    <source>
        <dbReference type="ARBA" id="ARBA00022670"/>
    </source>
</evidence>
<keyword evidence="7" id="KW-0788">Thiol protease</keyword>
<comment type="similarity">
    <text evidence="2">Belongs to the peptidase C19 family.</text>
</comment>
<feature type="region of interest" description="Disordered" evidence="8">
    <location>
        <begin position="630"/>
        <end position="671"/>
    </location>
</feature>
<dbReference type="GO" id="GO:0006508">
    <property type="term" value="P:proteolysis"/>
    <property type="evidence" value="ECO:0007669"/>
    <property type="project" value="UniProtKB-KW"/>
</dbReference>
<feature type="compositionally biased region" description="Polar residues" evidence="8">
    <location>
        <begin position="8"/>
        <end position="18"/>
    </location>
</feature>
<feature type="compositionally biased region" description="Low complexity" evidence="8">
    <location>
        <begin position="274"/>
        <end position="289"/>
    </location>
</feature>
<dbReference type="Pfam" id="PF00443">
    <property type="entry name" value="UCH"/>
    <property type="match status" value="1"/>
</dbReference>
<evidence type="ECO:0000256" key="6">
    <source>
        <dbReference type="ARBA" id="ARBA00022801"/>
    </source>
</evidence>